<dbReference type="AlphaFoldDB" id="A0A8J3P5N3"/>
<evidence type="ECO:0000256" key="1">
    <source>
        <dbReference type="SAM" id="Phobius"/>
    </source>
</evidence>
<protein>
    <recommendedName>
        <fullName evidence="4">PH domain-containing protein</fullName>
    </recommendedName>
</protein>
<dbReference type="Proteomes" id="UP000630887">
    <property type="component" value="Unassembled WGS sequence"/>
</dbReference>
<proteinExistence type="predicted"/>
<dbReference type="RefSeq" id="WP_239167162.1">
    <property type="nucleotide sequence ID" value="NZ_BAAALC010000006.1"/>
</dbReference>
<organism evidence="2 3">
    <name type="scientific">Catellatospora coxensis</name>
    <dbReference type="NCBI Taxonomy" id="310354"/>
    <lineage>
        <taxon>Bacteria</taxon>
        <taxon>Bacillati</taxon>
        <taxon>Actinomycetota</taxon>
        <taxon>Actinomycetes</taxon>
        <taxon>Micromonosporales</taxon>
        <taxon>Micromonosporaceae</taxon>
        <taxon>Catellatospora</taxon>
    </lineage>
</organism>
<gene>
    <name evidence="2" type="ORF">Cco03nite_12770</name>
</gene>
<reference evidence="2 3" key="1">
    <citation type="submission" date="2021-01" db="EMBL/GenBank/DDBJ databases">
        <title>Whole genome shotgun sequence of Catellatospora coxensis NBRC 107359.</title>
        <authorList>
            <person name="Komaki H."/>
            <person name="Tamura T."/>
        </authorList>
    </citation>
    <scope>NUCLEOTIDE SEQUENCE [LARGE SCALE GENOMIC DNA]</scope>
    <source>
        <strain evidence="2 3">NBRC 107359</strain>
    </source>
</reference>
<comment type="caution">
    <text evidence="2">The sequence shown here is derived from an EMBL/GenBank/DDBJ whole genome shotgun (WGS) entry which is preliminary data.</text>
</comment>
<dbReference type="EMBL" id="BONI01000007">
    <property type="protein sequence ID" value="GIG04577.1"/>
    <property type="molecule type" value="Genomic_DNA"/>
</dbReference>
<evidence type="ECO:0000313" key="3">
    <source>
        <dbReference type="Proteomes" id="UP000630887"/>
    </source>
</evidence>
<evidence type="ECO:0008006" key="4">
    <source>
        <dbReference type="Google" id="ProtNLM"/>
    </source>
</evidence>
<keyword evidence="3" id="KW-1185">Reference proteome</keyword>
<keyword evidence="1" id="KW-0472">Membrane</keyword>
<evidence type="ECO:0000313" key="2">
    <source>
        <dbReference type="EMBL" id="GIG04577.1"/>
    </source>
</evidence>
<feature type="transmembrane region" description="Helical" evidence="1">
    <location>
        <begin position="9"/>
        <end position="28"/>
    </location>
</feature>
<name>A0A8J3P5N3_9ACTN</name>
<keyword evidence="1" id="KW-1133">Transmembrane helix</keyword>
<feature type="transmembrane region" description="Helical" evidence="1">
    <location>
        <begin position="34"/>
        <end position="55"/>
    </location>
</feature>
<accession>A0A8J3P5N3</accession>
<keyword evidence="1" id="KW-0812">Transmembrane</keyword>
<sequence length="183" mass="19064">MVLHRARPPYLGLAFFFLAGLFVIWSSMNGWELRFLFIPLGSGALFGIGLLSVLIPLGVLASAFRPAPVVLDASGLTLRTAGIKRTLPWPAVDALILEPYAGEHASRTDASGPIARLVLVPAAGVDLGVAADYRNIVDGRPSVILVSVQALRASSTEVAGALAHYAGARFIDGLIPGPTGTPA</sequence>